<dbReference type="EMBL" id="JACEFO010001882">
    <property type="protein sequence ID" value="KAF8696402.1"/>
    <property type="molecule type" value="Genomic_DNA"/>
</dbReference>
<gene>
    <name evidence="1" type="ORF">HU200_037316</name>
</gene>
<accession>A0A835BRR1</accession>
<name>A0A835BRR1_9POAL</name>
<comment type="caution">
    <text evidence="1">The sequence shown here is derived from an EMBL/GenBank/DDBJ whole genome shotgun (WGS) entry which is preliminary data.</text>
</comment>
<dbReference type="AlphaFoldDB" id="A0A835BRR1"/>
<dbReference type="Proteomes" id="UP000636709">
    <property type="component" value="Unassembled WGS sequence"/>
</dbReference>
<protein>
    <submittedName>
        <fullName evidence="1">Uncharacterized protein</fullName>
    </submittedName>
</protein>
<organism evidence="1 2">
    <name type="scientific">Digitaria exilis</name>
    <dbReference type="NCBI Taxonomy" id="1010633"/>
    <lineage>
        <taxon>Eukaryota</taxon>
        <taxon>Viridiplantae</taxon>
        <taxon>Streptophyta</taxon>
        <taxon>Embryophyta</taxon>
        <taxon>Tracheophyta</taxon>
        <taxon>Spermatophyta</taxon>
        <taxon>Magnoliopsida</taxon>
        <taxon>Liliopsida</taxon>
        <taxon>Poales</taxon>
        <taxon>Poaceae</taxon>
        <taxon>PACMAD clade</taxon>
        <taxon>Panicoideae</taxon>
        <taxon>Panicodae</taxon>
        <taxon>Paniceae</taxon>
        <taxon>Anthephorinae</taxon>
        <taxon>Digitaria</taxon>
    </lineage>
</organism>
<evidence type="ECO:0000313" key="1">
    <source>
        <dbReference type="EMBL" id="KAF8696402.1"/>
    </source>
</evidence>
<sequence>MEFMAGKEQKDVCRPVRDASLGGCDDQG</sequence>
<evidence type="ECO:0000313" key="2">
    <source>
        <dbReference type="Proteomes" id="UP000636709"/>
    </source>
</evidence>
<reference evidence="1" key="1">
    <citation type="submission" date="2020-07" db="EMBL/GenBank/DDBJ databases">
        <title>Genome sequence and genetic diversity analysis of an under-domesticated orphan crop, white fonio (Digitaria exilis).</title>
        <authorList>
            <person name="Bennetzen J.L."/>
            <person name="Chen S."/>
            <person name="Ma X."/>
            <person name="Wang X."/>
            <person name="Yssel A.E.J."/>
            <person name="Chaluvadi S.R."/>
            <person name="Johnson M."/>
            <person name="Gangashetty P."/>
            <person name="Hamidou F."/>
            <person name="Sanogo M.D."/>
            <person name="Zwaenepoel A."/>
            <person name="Wallace J."/>
            <person name="Van De Peer Y."/>
            <person name="Van Deynze A."/>
        </authorList>
    </citation>
    <scope>NUCLEOTIDE SEQUENCE</scope>
    <source>
        <tissue evidence="1">Leaves</tissue>
    </source>
</reference>
<proteinExistence type="predicted"/>
<keyword evidence="2" id="KW-1185">Reference proteome</keyword>